<reference evidence="2 3" key="1">
    <citation type="journal article" date="2018" name="Proc. Natl. Acad. Sci. U.S.A.">
        <title>Draft genome sequence of Camellia sinensis var. sinensis provides insights into the evolution of the tea genome and tea quality.</title>
        <authorList>
            <person name="Wei C."/>
            <person name="Yang H."/>
            <person name="Wang S."/>
            <person name="Zhao J."/>
            <person name="Liu C."/>
            <person name="Gao L."/>
            <person name="Xia E."/>
            <person name="Lu Y."/>
            <person name="Tai Y."/>
            <person name="She G."/>
            <person name="Sun J."/>
            <person name="Cao H."/>
            <person name="Tong W."/>
            <person name="Gao Q."/>
            <person name="Li Y."/>
            <person name="Deng W."/>
            <person name="Jiang X."/>
            <person name="Wang W."/>
            <person name="Chen Q."/>
            <person name="Zhang S."/>
            <person name="Li H."/>
            <person name="Wu J."/>
            <person name="Wang P."/>
            <person name="Li P."/>
            <person name="Shi C."/>
            <person name="Zheng F."/>
            <person name="Jian J."/>
            <person name="Huang B."/>
            <person name="Shan D."/>
            <person name="Shi M."/>
            <person name="Fang C."/>
            <person name="Yue Y."/>
            <person name="Li F."/>
            <person name="Li D."/>
            <person name="Wei S."/>
            <person name="Han B."/>
            <person name="Jiang C."/>
            <person name="Yin Y."/>
            <person name="Xia T."/>
            <person name="Zhang Z."/>
            <person name="Bennetzen J.L."/>
            <person name="Zhao S."/>
            <person name="Wan X."/>
        </authorList>
    </citation>
    <scope>NUCLEOTIDE SEQUENCE [LARGE SCALE GENOMIC DNA]</scope>
    <source>
        <strain evidence="3">cv. Shuchazao</strain>
        <tissue evidence="2">Leaf</tissue>
    </source>
</reference>
<evidence type="ECO:0008006" key="4">
    <source>
        <dbReference type="Google" id="ProtNLM"/>
    </source>
</evidence>
<dbReference type="PANTHER" id="PTHR45648">
    <property type="entry name" value="GDSL LIPASE/ACYLHYDROLASE FAMILY PROTEIN (AFU_ORTHOLOGUE AFUA_4G14700)"/>
    <property type="match status" value="1"/>
</dbReference>
<dbReference type="InterPro" id="IPR051058">
    <property type="entry name" value="GDSL_Est/Lipase"/>
</dbReference>
<dbReference type="GO" id="GO:0016787">
    <property type="term" value="F:hydrolase activity"/>
    <property type="evidence" value="ECO:0007669"/>
    <property type="project" value="UniProtKB-KW"/>
</dbReference>
<evidence type="ECO:0000313" key="2">
    <source>
        <dbReference type="EMBL" id="THG10331.1"/>
    </source>
</evidence>
<accession>A0A4S4E358</accession>
<dbReference type="STRING" id="542762.A0A4S4E358"/>
<dbReference type="PANTHER" id="PTHR45648:SF17">
    <property type="entry name" value="GDSL ESTERASE_LIPASE"/>
    <property type="match status" value="1"/>
</dbReference>
<keyword evidence="3" id="KW-1185">Reference proteome</keyword>
<comment type="caution">
    <text evidence="2">The sequence shown here is derived from an EMBL/GenBank/DDBJ whole genome shotgun (WGS) entry which is preliminary data.</text>
</comment>
<evidence type="ECO:0000313" key="3">
    <source>
        <dbReference type="Proteomes" id="UP000306102"/>
    </source>
</evidence>
<sequence length="191" mass="21484">MPHMEQPTEGCLLDKADPAILHSLQQSCSSHGFRCNKNNALKISLLHQLYRTLGLENLAIGCYPVRRLYNATGGCQEGMNDFARAFHFALDALMRKISSLGNMYEMTINVIQNPGPFHFKYVESACCGAGRLNAEILCNATANLCMNRKEYLFWDLYHVTRTASQLAAVMLYDGPPRFVTPITFRQLAEDN</sequence>
<dbReference type="Gene3D" id="3.40.50.1110">
    <property type="entry name" value="SGNH hydrolase"/>
    <property type="match status" value="1"/>
</dbReference>
<protein>
    <recommendedName>
        <fullName evidence="4">GDSL esterase/lipase</fullName>
    </recommendedName>
</protein>
<dbReference type="InterPro" id="IPR036514">
    <property type="entry name" value="SGNH_hydro_sf"/>
</dbReference>
<name>A0A4S4E358_CAMSN</name>
<dbReference type="AlphaFoldDB" id="A0A4S4E358"/>
<gene>
    <name evidence="2" type="ORF">TEA_029341</name>
</gene>
<evidence type="ECO:0000256" key="1">
    <source>
        <dbReference type="ARBA" id="ARBA00022801"/>
    </source>
</evidence>
<dbReference type="EMBL" id="SDRB02007932">
    <property type="protein sequence ID" value="THG10331.1"/>
    <property type="molecule type" value="Genomic_DNA"/>
</dbReference>
<keyword evidence="1" id="KW-0378">Hydrolase</keyword>
<organism evidence="2 3">
    <name type="scientific">Camellia sinensis var. sinensis</name>
    <name type="common">China tea</name>
    <dbReference type="NCBI Taxonomy" id="542762"/>
    <lineage>
        <taxon>Eukaryota</taxon>
        <taxon>Viridiplantae</taxon>
        <taxon>Streptophyta</taxon>
        <taxon>Embryophyta</taxon>
        <taxon>Tracheophyta</taxon>
        <taxon>Spermatophyta</taxon>
        <taxon>Magnoliopsida</taxon>
        <taxon>eudicotyledons</taxon>
        <taxon>Gunneridae</taxon>
        <taxon>Pentapetalae</taxon>
        <taxon>asterids</taxon>
        <taxon>Ericales</taxon>
        <taxon>Theaceae</taxon>
        <taxon>Camellia</taxon>
    </lineage>
</organism>
<dbReference type="Proteomes" id="UP000306102">
    <property type="component" value="Unassembled WGS sequence"/>
</dbReference>
<proteinExistence type="predicted"/>